<organism evidence="3 4">
    <name type="scientific">Pseudaminobacter soli</name>
    <name type="common">ex Zhang et al. 2022</name>
    <dbReference type="NCBI Taxonomy" id="2831468"/>
    <lineage>
        <taxon>Bacteria</taxon>
        <taxon>Pseudomonadati</taxon>
        <taxon>Pseudomonadota</taxon>
        <taxon>Alphaproteobacteria</taxon>
        <taxon>Hyphomicrobiales</taxon>
        <taxon>Phyllobacteriaceae</taxon>
        <taxon>Pseudaminobacter</taxon>
    </lineage>
</organism>
<dbReference type="Pfam" id="PF00903">
    <property type="entry name" value="Glyoxalase"/>
    <property type="match status" value="1"/>
</dbReference>
<reference evidence="3" key="1">
    <citation type="submission" date="2021-04" db="EMBL/GenBank/DDBJ databases">
        <title>Pseudaminobacter soli sp. nov., isolated from paddy soil contaminated by heavy metals.</title>
        <authorList>
            <person name="Zhang K."/>
        </authorList>
    </citation>
    <scope>NUCLEOTIDE SEQUENCE</scope>
    <source>
        <strain evidence="3">19-2017</strain>
    </source>
</reference>
<dbReference type="EMBL" id="JAGWCR010000010">
    <property type="protein sequence ID" value="MBS3650582.1"/>
    <property type="molecule type" value="Genomic_DNA"/>
</dbReference>
<comment type="caution">
    <text evidence="3">The sequence shown here is derived from an EMBL/GenBank/DDBJ whole genome shotgun (WGS) entry which is preliminary data.</text>
</comment>
<keyword evidence="4" id="KW-1185">Reference proteome</keyword>
<dbReference type="SUPFAM" id="SSF54593">
    <property type="entry name" value="Glyoxalase/Bleomycin resistance protein/Dihydroxybiphenyl dioxygenase"/>
    <property type="match status" value="1"/>
</dbReference>
<dbReference type="GO" id="GO:0046491">
    <property type="term" value="P:L-methylmalonyl-CoA metabolic process"/>
    <property type="evidence" value="ECO:0007669"/>
    <property type="project" value="TreeGrafter"/>
</dbReference>
<dbReference type="Gene3D" id="3.10.180.10">
    <property type="entry name" value="2,3-Dihydroxybiphenyl 1,2-Dioxygenase, domain 1"/>
    <property type="match status" value="1"/>
</dbReference>
<dbReference type="InterPro" id="IPR004360">
    <property type="entry name" value="Glyas_Fos-R_dOase_dom"/>
</dbReference>
<gene>
    <name evidence="3" type="ORF">KEU06_18370</name>
</gene>
<dbReference type="GO" id="GO:0046872">
    <property type="term" value="F:metal ion binding"/>
    <property type="evidence" value="ECO:0007669"/>
    <property type="project" value="UniProtKB-KW"/>
</dbReference>
<name>A0A942I317_9HYPH</name>
<keyword evidence="1" id="KW-0479">Metal-binding</keyword>
<dbReference type="Proteomes" id="UP000680348">
    <property type="component" value="Unassembled WGS sequence"/>
</dbReference>
<dbReference type="InterPro" id="IPR037523">
    <property type="entry name" value="VOC_core"/>
</dbReference>
<protein>
    <submittedName>
        <fullName evidence="3">VOC family protein</fullName>
    </submittedName>
</protein>
<dbReference type="PANTHER" id="PTHR43048">
    <property type="entry name" value="METHYLMALONYL-COA EPIMERASE"/>
    <property type="match status" value="1"/>
</dbReference>
<dbReference type="RefSeq" id="WP_188256147.1">
    <property type="nucleotide sequence ID" value="NZ_JABVCF010000010.1"/>
</dbReference>
<dbReference type="InterPro" id="IPR029068">
    <property type="entry name" value="Glyas_Bleomycin-R_OHBP_Dase"/>
</dbReference>
<evidence type="ECO:0000313" key="3">
    <source>
        <dbReference type="EMBL" id="MBS3650582.1"/>
    </source>
</evidence>
<dbReference type="InterPro" id="IPR051785">
    <property type="entry name" value="MMCE/EMCE_epimerase"/>
</dbReference>
<dbReference type="GO" id="GO:0004493">
    <property type="term" value="F:methylmalonyl-CoA epimerase activity"/>
    <property type="evidence" value="ECO:0007669"/>
    <property type="project" value="TreeGrafter"/>
</dbReference>
<dbReference type="PANTHER" id="PTHR43048:SF4">
    <property type="entry name" value="RING-CLEAVING DIOXYGENASE-RELATED"/>
    <property type="match status" value="1"/>
</dbReference>
<evidence type="ECO:0000313" key="4">
    <source>
        <dbReference type="Proteomes" id="UP000680348"/>
    </source>
</evidence>
<dbReference type="AlphaFoldDB" id="A0A942I317"/>
<dbReference type="PROSITE" id="PS51819">
    <property type="entry name" value="VOC"/>
    <property type="match status" value="1"/>
</dbReference>
<evidence type="ECO:0000256" key="1">
    <source>
        <dbReference type="ARBA" id="ARBA00022723"/>
    </source>
</evidence>
<proteinExistence type="predicted"/>
<accession>A0A942I317</accession>
<feature type="domain" description="VOC" evidence="2">
    <location>
        <begin position="18"/>
        <end position="140"/>
    </location>
</feature>
<sequence>MPISANPDPRSFPAPREGFVVTHLLIVADQDRSREFYRAVLGAEVVRERDPVALRLSNTWLILNVGGGPTDDKPDVIAAPPQSAHVLTSALNIRVADIQAVYREWKARGAEFLTEPKDRGSEIRCYMKDPDGHIIEVGQSTGILRQQA</sequence>
<evidence type="ECO:0000259" key="2">
    <source>
        <dbReference type="PROSITE" id="PS51819"/>
    </source>
</evidence>